<dbReference type="EMBL" id="MAXA01000208">
    <property type="protein sequence ID" value="OHV28662.1"/>
    <property type="molecule type" value="Genomic_DNA"/>
</dbReference>
<dbReference type="AlphaFoldDB" id="A0A1S1Q6B9"/>
<comment type="caution">
    <text evidence="2">The sequence shown here is derived from an EMBL/GenBank/DDBJ whole genome shotgun (WGS) entry which is preliminary data.</text>
</comment>
<evidence type="ECO:0000313" key="2">
    <source>
        <dbReference type="EMBL" id="OHV28662.1"/>
    </source>
</evidence>
<feature type="domain" description="DNA primase/polymerase bifunctional N-terminal" evidence="1">
    <location>
        <begin position="12"/>
        <end position="90"/>
    </location>
</feature>
<dbReference type="OrthoDB" id="3218228at2"/>
<proteinExistence type="predicted"/>
<dbReference type="Pfam" id="PF09250">
    <property type="entry name" value="Prim-Pol"/>
    <property type="match status" value="1"/>
</dbReference>
<gene>
    <name evidence="2" type="ORF">BBK14_34270</name>
</gene>
<sequence length="96" mass="10232">MSDQVVGLGLAARLDETWPDTLTVRTPSGGVHLYFRAPVGCTLASLSGGRTRPGPGIDVRGPGRHSAGSLVDDIPYVIVRDTPIQPLPTWISSRLR</sequence>
<dbReference type="InterPro" id="IPR015330">
    <property type="entry name" value="DNA_primase/pol_bifunc_N"/>
</dbReference>
<organism evidence="2 3">
    <name type="scientific">Parafrankia soli</name>
    <dbReference type="NCBI Taxonomy" id="2599596"/>
    <lineage>
        <taxon>Bacteria</taxon>
        <taxon>Bacillati</taxon>
        <taxon>Actinomycetota</taxon>
        <taxon>Actinomycetes</taxon>
        <taxon>Frankiales</taxon>
        <taxon>Frankiaceae</taxon>
        <taxon>Parafrankia</taxon>
    </lineage>
</organism>
<name>A0A1S1Q6B9_9ACTN</name>
<evidence type="ECO:0000313" key="3">
    <source>
        <dbReference type="Proteomes" id="UP000179769"/>
    </source>
</evidence>
<dbReference type="SUPFAM" id="SSF56747">
    <property type="entry name" value="Prim-pol domain"/>
    <property type="match status" value="1"/>
</dbReference>
<keyword evidence="3" id="KW-1185">Reference proteome</keyword>
<reference evidence="3" key="1">
    <citation type="submission" date="2016-07" db="EMBL/GenBank/DDBJ databases">
        <title>Frankia sp. NRRL B-16219 Genome sequencing.</title>
        <authorList>
            <person name="Ghodhbane-Gtari F."/>
            <person name="Swanson E."/>
            <person name="Gueddou A."/>
            <person name="Louati M."/>
            <person name="Nouioui I."/>
            <person name="Hezbri K."/>
            <person name="Abebe-Akele F."/>
            <person name="Simpson S."/>
            <person name="Morris K."/>
            <person name="Thomas K."/>
            <person name="Gtari M."/>
            <person name="Tisa L.S."/>
        </authorList>
    </citation>
    <scope>NUCLEOTIDE SEQUENCE [LARGE SCALE GENOMIC DNA]</scope>
    <source>
        <strain evidence="3">NRRL B-16219</strain>
    </source>
</reference>
<protein>
    <recommendedName>
        <fullName evidence="1">DNA primase/polymerase bifunctional N-terminal domain-containing protein</fullName>
    </recommendedName>
</protein>
<dbReference type="Proteomes" id="UP000179769">
    <property type="component" value="Unassembled WGS sequence"/>
</dbReference>
<evidence type="ECO:0000259" key="1">
    <source>
        <dbReference type="Pfam" id="PF09250"/>
    </source>
</evidence>
<accession>A0A1S1Q6B9</accession>
<dbReference type="RefSeq" id="WP_071063321.1">
    <property type="nucleotide sequence ID" value="NZ_MAXA01000208.1"/>
</dbReference>